<keyword evidence="12" id="KW-1185">Reference proteome</keyword>
<comment type="catalytic activity">
    <reaction evidence="7">
        <text>prephenate + H(+) = 3-phenylpyruvate + CO2 + H2O</text>
        <dbReference type="Rhea" id="RHEA:21648"/>
        <dbReference type="ChEBI" id="CHEBI:15377"/>
        <dbReference type="ChEBI" id="CHEBI:15378"/>
        <dbReference type="ChEBI" id="CHEBI:16526"/>
        <dbReference type="ChEBI" id="CHEBI:18005"/>
        <dbReference type="ChEBI" id="CHEBI:29934"/>
        <dbReference type="EC" id="4.2.1.51"/>
    </reaction>
</comment>
<dbReference type="PROSITE" id="PS00857">
    <property type="entry name" value="PREPHENATE_DEHYDR_1"/>
    <property type="match status" value="1"/>
</dbReference>
<dbReference type="SUPFAM" id="SSF55021">
    <property type="entry name" value="ACT-like"/>
    <property type="match status" value="1"/>
</dbReference>
<name>A0A125NVM5_HYPSL</name>
<dbReference type="Proteomes" id="UP000059074">
    <property type="component" value="Unassembled WGS sequence"/>
</dbReference>
<evidence type="ECO:0000256" key="2">
    <source>
        <dbReference type="ARBA" id="ARBA00013147"/>
    </source>
</evidence>
<evidence type="ECO:0000313" key="11">
    <source>
        <dbReference type="EMBL" id="KWT70244.1"/>
    </source>
</evidence>
<keyword evidence="6 11" id="KW-0456">Lyase</keyword>
<evidence type="ECO:0000259" key="10">
    <source>
        <dbReference type="PROSITE" id="PS51671"/>
    </source>
</evidence>
<dbReference type="PATRIC" id="fig|121290.4.peg.2270"/>
<dbReference type="InterPro" id="IPR002912">
    <property type="entry name" value="ACT_dom"/>
</dbReference>
<evidence type="ECO:0000256" key="7">
    <source>
        <dbReference type="ARBA" id="ARBA00047848"/>
    </source>
</evidence>
<evidence type="ECO:0000256" key="3">
    <source>
        <dbReference type="ARBA" id="ARBA00022605"/>
    </source>
</evidence>
<dbReference type="Gene3D" id="3.30.70.260">
    <property type="match status" value="1"/>
</dbReference>
<evidence type="ECO:0000259" key="9">
    <source>
        <dbReference type="PROSITE" id="PS51171"/>
    </source>
</evidence>
<dbReference type="InterPro" id="IPR018528">
    <property type="entry name" value="Preph_deHydtase_CS"/>
</dbReference>
<dbReference type="UniPathway" id="UPA00121">
    <property type="reaction ID" value="UER00345"/>
</dbReference>
<dbReference type="SUPFAM" id="SSF53850">
    <property type="entry name" value="Periplasmic binding protein-like II"/>
    <property type="match status" value="1"/>
</dbReference>
<dbReference type="NCBIfam" id="NF008866">
    <property type="entry name" value="PRK11899.1"/>
    <property type="match status" value="1"/>
</dbReference>
<dbReference type="PIRSF" id="PIRSF001500">
    <property type="entry name" value="Chor_mut_pdt_Ppr"/>
    <property type="match status" value="1"/>
</dbReference>
<dbReference type="EMBL" id="LMTR01000033">
    <property type="protein sequence ID" value="KWT70244.1"/>
    <property type="molecule type" value="Genomic_DNA"/>
</dbReference>
<dbReference type="GO" id="GO:0009094">
    <property type="term" value="P:L-phenylalanine biosynthetic process"/>
    <property type="evidence" value="ECO:0007669"/>
    <property type="project" value="UniProtKB-UniPathway"/>
</dbReference>
<evidence type="ECO:0000313" key="12">
    <source>
        <dbReference type="Proteomes" id="UP000059074"/>
    </source>
</evidence>
<feature type="domain" description="ACT" evidence="10">
    <location>
        <begin position="213"/>
        <end position="290"/>
    </location>
</feature>
<feature type="domain" description="Prephenate dehydratase" evidence="9">
    <location>
        <begin position="23"/>
        <end position="198"/>
    </location>
</feature>
<organism evidence="11 12">
    <name type="scientific">Hyphomicrobium sulfonivorans</name>
    <dbReference type="NCBI Taxonomy" id="121290"/>
    <lineage>
        <taxon>Bacteria</taxon>
        <taxon>Pseudomonadati</taxon>
        <taxon>Pseudomonadota</taxon>
        <taxon>Alphaproteobacteria</taxon>
        <taxon>Hyphomicrobiales</taxon>
        <taxon>Hyphomicrobiaceae</taxon>
        <taxon>Hyphomicrobium</taxon>
    </lineage>
</organism>
<evidence type="ECO:0000256" key="4">
    <source>
        <dbReference type="ARBA" id="ARBA00023141"/>
    </source>
</evidence>
<feature type="site" description="Essential for prephenate dehydratase activity" evidence="8">
    <location>
        <position position="191"/>
    </location>
</feature>
<evidence type="ECO:0000256" key="1">
    <source>
        <dbReference type="ARBA" id="ARBA00004741"/>
    </source>
</evidence>
<dbReference type="RefSeq" id="WP_083509499.1">
    <property type="nucleotide sequence ID" value="NZ_LMTR01000033.1"/>
</dbReference>
<accession>A0A125NVM5</accession>
<dbReference type="Gene3D" id="3.40.190.10">
    <property type="entry name" value="Periplasmic binding protein-like II"/>
    <property type="match status" value="2"/>
</dbReference>
<comment type="caution">
    <text evidence="11">The sequence shown here is derived from an EMBL/GenBank/DDBJ whole genome shotgun (WGS) entry which is preliminary data.</text>
</comment>
<dbReference type="PANTHER" id="PTHR21022:SF19">
    <property type="entry name" value="PREPHENATE DEHYDRATASE-RELATED"/>
    <property type="match status" value="1"/>
</dbReference>
<evidence type="ECO:0000256" key="5">
    <source>
        <dbReference type="ARBA" id="ARBA00023222"/>
    </source>
</evidence>
<dbReference type="OrthoDB" id="9802281at2"/>
<dbReference type="InterPro" id="IPR045865">
    <property type="entry name" value="ACT-like_dom_sf"/>
</dbReference>
<dbReference type="CDD" id="cd13631">
    <property type="entry name" value="PBP2_Ct-PDT_like"/>
    <property type="match status" value="1"/>
</dbReference>
<sequence>MSQSTSGAPAGAKSSASVPASGRIAYQGEPGANSHLACREAFPDMEAVACPTFEDALLAVKNGEARLAMIPIENSVAGRVADIHHLLPQAELYIVGEHFLRVRHQLMAIPGASLQSVKKVLSHTQALGQCRRKLIELGLKPVPEADTAGSARIVSEMKDAGLAAIASTLAAEIYGLDILMNDVEDEMHNTTRFVVLASEADDALPEDGPVITTFIFRVRNVPAALYKALGGFATNGVNMTKLESYQLEGTFNATMFYADIEGHPSDRMVRLALEELSFFSSEKRVLGTYLASPYRAEAARMAAEGLIPVRKTLR</sequence>
<dbReference type="STRING" id="121290.APY04_1069"/>
<dbReference type="PROSITE" id="PS51671">
    <property type="entry name" value="ACT"/>
    <property type="match status" value="1"/>
</dbReference>
<dbReference type="Pfam" id="PF00800">
    <property type="entry name" value="PDT"/>
    <property type="match status" value="1"/>
</dbReference>
<comment type="pathway">
    <text evidence="1">Amino-acid biosynthesis; L-phenylalanine biosynthesis; phenylpyruvate from prephenate: step 1/1.</text>
</comment>
<proteinExistence type="predicted"/>
<dbReference type="GO" id="GO:0005737">
    <property type="term" value="C:cytoplasm"/>
    <property type="evidence" value="ECO:0007669"/>
    <property type="project" value="TreeGrafter"/>
</dbReference>
<keyword evidence="3" id="KW-0028">Amino-acid biosynthesis</keyword>
<dbReference type="AlphaFoldDB" id="A0A125NVM5"/>
<dbReference type="PANTHER" id="PTHR21022">
    <property type="entry name" value="PREPHENATE DEHYDRATASE P PROTEIN"/>
    <property type="match status" value="1"/>
</dbReference>
<dbReference type="InterPro" id="IPR001086">
    <property type="entry name" value="Preph_deHydtase"/>
</dbReference>
<dbReference type="InterPro" id="IPR008242">
    <property type="entry name" value="Chor_mutase/pphenate_deHydtase"/>
</dbReference>
<dbReference type="GO" id="GO:0004664">
    <property type="term" value="F:prephenate dehydratase activity"/>
    <property type="evidence" value="ECO:0007669"/>
    <property type="project" value="UniProtKB-EC"/>
</dbReference>
<keyword evidence="5" id="KW-0584">Phenylalanine biosynthesis</keyword>
<dbReference type="EC" id="4.2.1.51" evidence="2"/>
<keyword evidence="4" id="KW-0057">Aromatic amino acid biosynthesis</keyword>
<reference evidence="11 12" key="1">
    <citation type="submission" date="2015-10" db="EMBL/GenBank/DDBJ databases">
        <title>Transcriptomic analysis of a linuron degrading triple-species bacterial consortium.</title>
        <authorList>
            <person name="Albers P."/>
        </authorList>
    </citation>
    <scope>NUCLEOTIDE SEQUENCE [LARGE SCALE GENOMIC DNA]</scope>
    <source>
        <strain evidence="11 12">WDL6</strain>
    </source>
</reference>
<protein>
    <recommendedName>
        <fullName evidence="2">prephenate dehydratase</fullName>
        <ecNumber evidence="2">4.2.1.51</ecNumber>
    </recommendedName>
</protein>
<evidence type="ECO:0000256" key="6">
    <source>
        <dbReference type="ARBA" id="ARBA00023239"/>
    </source>
</evidence>
<dbReference type="PROSITE" id="PS51171">
    <property type="entry name" value="PREPHENATE_DEHYDR_3"/>
    <property type="match status" value="1"/>
</dbReference>
<dbReference type="CDD" id="cd04905">
    <property type="entry name" value="ACT_CM-PDT"/>
    <property type="match status" value="1"/>
</dbReference>
<evidence type="ECO:0000256" key="8">
    <source>
        <dbReference type="PIRSR" id="PIRSR001500-2"/>
    </source>
</evidence>
<gene>
    <name evidence="11" type="ORF">APY04_1069</name>
</gene>